<keyword evidence="2 6" id="KW-0238">DNA-binding</keyword>
<dbReference type="InterPro" id="IPR036388">
    <property type="entry name" value="WH-like_DNA-bd_sf"/>
</dbReference>
<evidence type="ECO:0000259" key="4">
    <source>
        <dbReference type="PROSITE" id="PS51077"/>
    </source>
</evidence>
<dbReference type="Proteomes" id="UP000523863">
    <property type="component" value="Unassembled WGS sequence"/>
</dbReference>
<dbReference type="Pfam" id="PF09339">
    <property type="entry name" value="HTH_IclR"/>
    <property type="match status" value="1"/>
</dbReference>
<feature type="domain" description="HTH iclR-type" evidence="4">
    <location>
        <begin position="8"/>
        <end position="69"/>
    </location>
</feature>
<accession>A0A7W9DC26</accession>
<dbReference type="SMART" id="SM00346">
    <property type="entry name" value="HTH_ICLR"/>
    <property type="match status" value="1"/>
</dbReference>
<dbReference type="PANTHER" id="PTHR30136:SF24">
    <property type="entry name" value="HTH-TYPE TRANSCRIPTIONAL REPRESSOR ALLR"/>
    <property type="match status" value="1"/>
</dbReference>
<dbReference type="PROSITE" id="PS51078">
    <property type="entry name" value="ICLR_ED"/>
    <property type="match status" value="1"/>
</dbReference>
<evidence type="ECO:0000313" key="7">
    <source>
        <dbReference type="Proteomes" id="UP000523863"/>
    </source>
</evidence>
<dbReference type="PROSITE" id="PS51077">
    <property type="entry name" value="HTH_ICLR"/>
    <property type="match status" value="1"/>
</dbReference>
<evidence type="ECO:0000256" key="3">
    <source>
        <dbReference type="ARBA" id="ARBA00023163"/>
    </source>
</evidence>
<protein>
    <submittedName>
        <fullName evidence="6">DNA-binding IclR family transcriptional regulator</fullName>
    </submittedName>
</protein>
<dbReference type="Gene3D" id="1.10.10.10">
    <property type="entry name" value="Winged helix-like DNA-binding domain superfamily/Winged helix DNA-binding domain"/>
    <property type="match status" value="1"/>
</dbReference>
<dbReference type="SUPFAM" id="SSF46785">
    <property type="entry name" value="Winged helix' DNA-binding domain"/>
    <property type="match status" value="1"/>
</dbReference>
<dbReference type="InterPro" id="IPR036390">
    <property type="entry name" value="WH_DNA-bd_sf"/>
</dbReference>
<evidence type="ECO:0000256" key="1">
    <source>
        <dbReference type="ARBA" id="ARBA00023015"/>
    </source>
</evidence>
<keyword evidence="3" id="KW-0804">Transcription</keyword>
<dbReference type="EMBL" id="JACHBL010000001">
    <property type="protein sequence ID" value="MBB5599149.1"/>
    <property type="molecule type" value="Genomic_DNA"/>
</dbReference>
<evidence type="ECO:0000256" key="2">
    <source>
        <dbReference type="ARBA" id="ARBA00023125"/>
    </source>
</evidence>
<dbReference type="InterPro" id="IPR005471">
    <property type="entry name" value="Tscrpt_reg_IclR_N"/>
</dbReference>
<dbReference type="SUPFAM" id="SSF55781">
    <property type="entry name" value="GAF domain-like"/>
    <property type="match status" value="1"/>
</dbReference>
<proteinExistence type="predicted"/>
<feature type="domain" description="IclR-ED" evidence="5">
    <location>
        <begin position="70"/>
        <end position="245"/>
    </location>
</feature>
<dbReference type="Pfam" id="PF01614">
    <property type="entry name" value="IclR_C"/>
    <property type="match status" value="1"/>
</dbReference>
<reference evidence="6 7" key="1">
    <citation type="submission" date="2020-08" db="EMBL/GenBank/DDBJ databases">
        <title>Sequencing the genomes of 1000 actinobacteria strains.</title>
        <authorList>
            <person name="Klenk H.-P."/>
        </authorList>
    </citation>
    <scope>NUCLEOTIDE SEQUENCE [LARGE SCALE GENOMIC DNA]</scope>
    <source>
        <strain evidence="6 7">DSM 23694</strain>
    </source>
</reference>
<dbReference type="InterPro" id="IPR050707">
    <property type="entry name" value="HTH_MetabolicPath_Reg"/>
</dbReference>
<dbReference type="AlphaFoldDB" id="A0A7W9DC26"/>
<keyword evidence="7" id="KW-1185">Reference proteome</keyword>
<comment type="caution">
    <text evidence="6">The sequence shown here is derived from an EMBL/GenBank/DDBJ whole genome shotgun (WGS) entry which is preliminary data.</text>
</comment>
<dbReference type="GO" id="GO:0045892">
    <property type="term" value="P:negative regulation of DNA-templated transcription"/>
    <property type="evidence" value="ECO:0007669"/>
    <property type="project" value="TreeGrafter"/>
</dbReference>
<dbReference type="InterPro" id="IPR014757">
    <property type="entry name" value="Tscrpt_reg_IclR_C"/>
</dbReference>
<dbReference type="RefSeq" id="WP_183643845.1">
    <property type="nucleotide sequence ID" value="NZ_JACHBL010000001.1"/>
</dbReference>
<sequence>MANSSSGDSVLDRLVRILGAFNSQQQALTVSSLARRADVPRATAYRLVDSMVNHGLLERRENGEIAVGLGLWEIVNRSASANDLKTIAMPYMEDVNQVVQHSTQLSILVDDEVLVLERLSRPGHAVNSASIAARMPLHRTSMGMVLLAFSAPNVAEQFMKRHAEEIEEFHKDFRRSLDHIRRNGYATFDGFIDEETTGAAVPILDYKNRAVAAMGIVVPRDSNQLPTAIAALRTAARGIGRALASVPDEGELRRRTQ</sequence>
<gene>
    <name evidence="6" type="ORF">BKA12_002229</name>
</gene>
<dbReference type="InterPro" id="IPR029016">
    <property type="entry name" value="GAF-like_dom_sf"/>
</dbReference>
<evidence type="ECO:0000259" key="5">
    <source>
        <dbReference type="PROSITE" id="PS51078"/>
    </source>
</evidence>
<organism evidence="6 7">
    <name type="scientific">Neomicrococcus lactis</name>
    <dbReference type="NCBI Taxonomy" id="732241"/>
    <lineage>
        <taxon>Bacteria</taxon>
        <taxon>Bacillati</taxon>
        <taxon>Actinomycetota</taxon>
        <taxon>Actinomycetes</taxon>
        <taxon>Micrococcales</taxon>
        <taxon>Micrococcaceae</taxon>
        <taxon>Neomicrococcus</taxon>
    </lineage>
</organism>
<dbReference type="GO" id="GO:0003677">
    <property type="term" value="F:DNA binding"/>
    <property type="evidence" value="ECO:0007669"/>
    <property type="project" value="UniProtKB-KW"/>
</dbReference>
<name>A0A7W9DC26_9MICC</name>
<keyword evidence="1" id="KW-0805">Transcription regulation</keyword>
<dbReference type="PANTHER" id="PTHR30136">
    <property type="entry name" value="HELIX-TURN-HELIX TRANSCRIPTIONAL REGULATOR, ICLR FAMILY"/>
    <property type="match status" value="1"/>
</dbReference>
<evidence type="ECO:0000313" key="6">
    <source>
        <dbReference type="EMBL" id="MBB5599149.1"/>
    </source>
</evidence>
<dbReference type="Gene3D" id="3.30.450.40">
    <property type="match status" value="1"/>
</dbReference>
<dbReference type="GO" id="GO:0003700">
    <property type="term" value="F:DNA-binding transcription factor activity"/>
    <property type="evidence" value="ECO:0007669"/>
    <property type="project" value="TreeGrafter"/>
</dbReference>